<keyword evidence="1" id="KW-0040">ANK repeat</keyword>
<dbReference type="InterPro" id="IPR000845">
    <property type="entry name" value="Nucleoside_phosphorylase_d"/>
</dbReference>
<sequence length="580" mass="64036">MGERPRLTHGEYTIGWVCALSIERTAAIYMLDDRHKDLPNSANDHNAYNLGRIGKHNVVIAGLPKGRADNNNAATVAAQMLSTFPKIRLTLMVGVGGGIPDKTRLGDVVICSPTDTNGGVIQWDKGKEEYNGFKRQGCLTGPPTAGLTALSSFEADPDTSPTMRSHLNGIDKGFLKLEALEDILFESDYNHVSDAKDCSGCDKERMIKREPRSIYPTVHYGLIASGNKKVKDSRRRDQLYKEYNKNLFCIEMEAAGLMNDFPCVVIRGICDYADSHANDKWQNYAAAVAAACAKTYLGVVPEYEIHRLQPAPASITSGIIQNSREYAASSSPPVLAPKIFGNAEVVEPEAIKSRDADYYSDLPSEFYSSSPPITPDKPKLKHSDWTYLESGEEIRNKDQLFQQFMEMLLQHGGSSLEILAQKQGIEAALKTQPFTPQDGIECKGYANDDRGTRFNTTDFAPTQPLSNDDDSGPSPGIKRGQTFPMDEYSSTNRTVLFDAIVEGNITTIKRLLQKGLDLEMIDEFGLTPLWRAVISGQQHVIQLLIEKGASIEAKNHHGQNILGWAVAKDRIDLIELLGYN</sequence>
<evidence type="ECO:0000313" key="5">
    <source>
        <dbReference type="Proteomes" id="UP000240493"/>
    </source>
</evidence>
<dbReference type="OrthoDB" id="341259at2759"/>
<protein>
    <recommendedName>
        <fullName evidence="3">Nucleoside phosphorylase domain-containing protein</fullName>
    </recommendedName>
</protein>
<keyword evidence="5" id="KW-1185">Reference proteome</keyword>
<accession>A0A2T3YYJ4</accession>
<dbReference type="InterPro" id="IPR036770">
    <property type="entry name" value="Ankyrin_rpt-contain_sf"/>
</dbReference>
<organism evidence="4 5">
    <name type="scientific">Trichoderma asperellum (strain ATCC 204424 / CBS 433.97 / NBRC 101777)</name>
    <dbReference type="NCBI Taxonomy" id="1042311"/>
    <lineage>
        <taxon>Eukaryota</taxon>
        <taxon>Fungi</taxon>
        <taxon>Dikarya</taxon>
        <taxon>Ascomycota</taxon>
        <taxon>Pezizomycotina</taxon>
        <taxon>Sordariomycetes</taxon>
        <taxon>Hypocreomycetidae</taxon>
        <taxon>Hypocreales</taxon>
        <taxon>Hypocreaceae</taxon>
        <taxon>Trichoderma</taxon>
    </lineage>
</organism>
<dbReference type="GO" id="GO:0003824">
    <property type="term" value="F:catalytic activity"/>
    <property type="evidence" value="ECO:0007669"/>
    <property type="project" value="InterPro"/>
</dbReference>
<reference evidence="4 5" key="1">
    <citation type="submission" date="2016-07" db="EMBL/GenBank/DDBJ databases">
        <title>Multiple horizontal gene transfer events from other fungi enriched the ability of initially mycotrophic Trichoderma (Ascomycota) to feed on dead plant biomass.</title>
        <authorList>
            <consortium name="DOE Joint Genome Institute"/>
            <person name="Aerts A."/>
            <person name="Atanasova L."/>
            <person name="Chenthamara K."/>
            <person name="Zhang J."/>
            <person name="Grujic M."/>
            <person name="Henrissat B."/>
            <person name="Kuo A."/>
            <person name="Salamov A."/>
            <person name="Lipzen A."/>
            <person name="Labutti K."/>
            <person name="Barry K."/>
            <person name="Miao Y."/>
            <person name="Rahimi M.J."/>
            <person name="Shen Q."/>
            <person name="Grigoriev I.V."/>
            <person name="Kubicek C.P."/>
            <person name="Druzhinina I.S."/>
        </authorList>
    </citation>
    <scope>NUCLEOTIDE SEQUENCE [LARGE SCALE GENOMIC DNA]</scope>
    <source>
        <strain evidence="4 5">CBS 433.97</strain>
    </source>
</reference>
<dbReference type="Proteomes" id="UP000240493">
    <property type="component" value="Unassembled WGS sequence"/>
</dbReference>
<dbReference type="PROSITE" id="PS50088">
    <property type="entry name" value="ANK_REPEAT"/>
    <property type="match status" value="2"/>
</dbReference>
<dbReference type="PANTHER" id="PTHR46082">
    <property type="entry name" value="ATP/GTP-BINDING PROTEIN-RELATED"/>
    <property type="match status" value="1"/>
</dbReference>
<dbReference type="Gene3D" id="3.40.50.1580">
    <property type="entry name" value="Nucleoside phosphorylase domain"/>
    <property type="match status" value="1"/>
</dbReference>
<dbReference type="Pfam" id="PF01048">
    <property type="entry name" value="PNP_UDP_1"/>
    <property type="match status" value="1"/>
</dbReference>
<name>A0A2T3YYJ4_TRIA4</name>
<evidence type="ECO:0000313" key="4">
    <source>
        <dbReference type="EMBL" id="PTB37632.1"/>
    </source>
</evidence>
<feature type="compositionally biased region" description="Polar residues" evidence="2">
    <location>
        <begin position="453"/>
        <end position="466"/>
    </location>
</feature>
<dbReference type="SMART" id="SM00248">
    <property type="entry name" value="ANK"/>
    <property type="match status" value="2"/>
</dbReference>
<dbReference type="InterPro" id="IPR002110">
    <property type="entry name" value="Ankyrin_rpt"/>
</dbReference>
<dbReference type="InterPro" id="IPR053137">
    <property type="entry name" value="NLR-like"/>
</dbReference>
<dbReference type="SUPFAM" id="SSF53167">
    <property type="entry name" value="Purine and uridine phosphorylases"/>
    <property type="match status" value="1"/>
</dbReference>
<evidence type="ECO:0000256" key="2">
    <source>
        <dbReference type="SAM" id="MobiDB-lite"/>
    </source>
</evidence>
<dbReference type="PROSITE" id="PS50297">
    <property type="entry name" value="ANK_REP_REGION"/>
    <property type="match status" value="1"/>
</dbReference>
<dbReference type="Pfam" id="PF12796">
    <property type="entry name" value="Ank_2"/>
    <property type="match status" value="1"/>
</dbReference>
<evidence type="ECO:0000256" key="1">
    <source>
        <dbReference type="PROSITE-ProRule" id="PRU00023"/>
    </source>
</evidence>
<dbReference type="GO" id="GO:0009116">
    <property type="term" value="P:nucleoside metabolic process"/>
    <property type="evidence" value="ECO:0007669"/>
    <property type="project" value="InterPro"/>
</dbReference>
<proteinExistence type="predicted"/>
<dbReference type="SUPFAM" id="SSF48403">
    <property type="entry name" value="Ankyrin repeat"/>
    <property type="match status" value="1"/>
</dbReference>
<feature type="region of interest" description="Disordered" evidence="2">
    <location>
        <begin position="439"/>
        <end position="484"/>
    </location>
</feature>
<dbReference type="STRING" id="1042311.A0A2T3YYJ4"/>
<dbReference type="AlphaFoldDB" id="A0A2T3YYJ4"/>
<feature type="repeat" description="ANK" evidence="1">
    <location>
        <begin position="491"/>
        <end position="523"/>
    </location>
</feature>
<dbReference type="EMBL" id="KZ679267">
    <property type="protein sequence ID" value="PTB37632.1"/>
    <property type="molecule type" value="Genomic_DNA"/>
</dbReference>
<dbReference type="PANTHER" id="PTHR46082:SF11">
    <property type="entry name" value="AAA+ ATPASE DOMAIN-CONTAINING PROTEIN-RELATED"/>
    <property type="match status" value="1"/>
</dbReference>
<feature type="domain" description="Nucleoside phosphorylase" evidence="3">
    <location>
        <begin position="14"/>
        <end position="289"/>
    </location>
</feature>
<dbReference type="InterPro" id="IPR035994">
    <property type="entry name" value="Nucleoside_phosphorylase_sf"/>
</dbReference>
<dbReference type="Gene3D" id="1.25.40.20">
    <property type="entry name" value="Ankyrin repeat-containing domain"/>
    <property type="match status" value="1"/>
</dbReference>
<gene>
    <name evidence="4" type="ORF">M441DRAFT_72062</name>
</gene>
<evidence type="ECO:0000259" key="3">
    <source>
        <dbReference type="Pfam" id="PF01048"/>
    </source>
</evidence>
<feature type="repeat" description="ANK" evidence="1">
    <location>
        <begin position="524"/>
        <end position="556"/>
    </location>
</feature>